<keyword evidence="3" id="KW-0378">Hydrolase</keyword>
<dbReference type="EMBL" id="BGZL01000006">
    <property type="protein sequence ID" value="GBQ01402.1"/>
    <property type="molecule type" value="Genomic_DNA"/>
</dbReference>
<dbReference type="InterPro" id="IPR011034">
    <property type="entry name" value="Formyl_transferase-like_C_sf"/>
</dbReference>
<sequence>MIGSPDRTPPSRAFPERPVPRPAPEVPPGPPGGSALRRTGHGLAGPRITEAEAHAGGTAAGPHAVPGRTGRGAAVFGPPGHVRVRFTHGMPRRAA</sequence>
<dbReference type="GO" id="GO:0003677">
    <property type="term" value="F:DNA binding"/>
    <property type="evidence" value="ECO:0007669"/>
    <property type="project" value="InterPro"/>
</dbReference>
<feature type="compositionally biased region" description="Pro residues" evidence="5">
    <location>
        <begin position="20"/>
        <end position="31"/>
    </location>
</feature>
<keyword evidence="4" id="KW-0234">DNA repair</keyword>
<reference evidence="6 7" key="1">
    <citation type="submission" date="2018-07" db="EMBL/GenBank/DDBJ databases">
        <title>Whole Genome Shotgun Sequence of Streptomyces spongiicola strain 531S.</title>
        <authorList>
            <person name="Dohra H."/>
            <person name="Kodani S."/>
        </authorList>
    </citation>
    <scope>NUCLEOTIDE SEQUENCE [LARGE SCALE GENOMIC DNA]</scope>
    <source>
        <strain evidence="6 7">531S</strain>
    </source>
</reference>
<evidence type="ECO:0000256" key="1">
    <source>
        <dbReference type="ARBA" id="ARBA00009232"/>
    </source>
</evidence>
<dbReference type="AlphaFoldDB" id="A0A388SZU8"/>
<feature type="compositionally biased region" description="Basic residues" evidence="5">
    <location>
        <begin position="82"/>
        <end position="95"/>
    </location>
</feature>
<protein>
    <submittedName>
        <fullName evidence="6">Uncharacterized protein</fullName>
    </submittedName>
</protein>
<dbReference type="Proteomes" id="UP000265354">
    <property type="component" value="Unassembled WGS sequence"/>
</dbReference>
<accession>A0A388SZU8</accession>
<feature type="region of interest" description="Disordered" evidence="5">
    <location>
        <begin position="1"/>
        <end position="95"/>
    </location>
</feature>
<dbReference type="InterPro" id="IPR003180">
    <property type="entry name" value="MPG"/>
</dbReference>
<name>A0A388SZU8_9ACTN</name>
<comment type="similarity">
    <text evidence="1">Belongs to the DNA glycosylase MPG family.</text>
</comment>
<proteinExistence type="inferred from homology"/>
<dbReference type="Pfam" id="PF02245">
    <property type="entry name" value="Pur_DNA_glyco"/>
    <property type="match status" value="1"/>
</dbReference>
<evidence type="ECO:0000256" key="5">
    <source>
        <dbReference type="SAM" id="MobiDB-lite"/>
    </source>
</evidence>
<dbReference type="GO" id="GO:0003905">
    <property type="term" value="F:alkylbase DNA N-glycosylase activity"/>
    <property type="evidence" value="ECO:0007669"/>
    <property type="project" value="InterPro"/>
</dbReference>
<evidence type="ECO:0000256" key="2">
    <source>
        <dbReference type="ARBA" id="ARBA00022763"/>
    </source>
</evidence>
<dbReference type="SUPFAM" id="SSF50486">
    <property type="entry name" value="FMT C-terminal domain-like"/>
    <property type="match status" value="1"/>
</dbReference>
<keyword evidence="2" id="KW-0227">DNA damage</keyword>
<evidence type="ECO:0000256" key="3">
    <source>
        <dbReference type="ARBA" id="ARBA00022801"/>
    </source>
</evidence>
<gene>
    <name evidence="6" type="ORF">SSP531S_28360</name>
</gene>
<dbReference type="InterPro" id="IPR036995">
    <property type="entry name" value="MPG_sf"/>
</dbReference>
<dbReference type="GO" id="GO:0006284">
    <property type="term" value="P:base-excision repair"/>
    <property type="evidence" value="ECO:0007669"/>
    <property type="project" value="InterPro"/>
</dbReference>
<evidence type="ECO:0000256" key="4">
    <source>
        <dbReference type="ARBA" id="ARBA00023204"/>
    </source>
</evidence>
<dbReference type="RefSeq" id="WP_116427744.1">
    <property type="nucleotide sequence ID" value="NZ_BGZL01000006.1"/>
</dbReference>
<evidence type="ECO:0000313" key="7">
    <source>
        <dbReference type="Proteomes" id="UP000265354"/>
    </source>
</evidence>
<evidence type="ECO:0000313" key="6">
    <source>
        <dbReference type="EMBL" id="GBQ01402.1"/>
    </source>
</evidence>
<comment type="caution">
    <text evidence="6">The sequence shown here is derived from an EMBL/GenBank/DDBJ whole genome shotgun (WGS) entry which is preliminary data.</text>
</comment>
<dbReference type="Gene3D" id="3.10.300.10">
    <property type="entry name" value="Methylpurine-DNA glycosylase (MPG)"/>
    <property type="match status" value="1"/>
</dbReference>
<organism evidence="6 7">
    <name type="scientific">Streptomyces spongiicola</name>
    <dbReference type="NCBI Taxonomy" id="1690221"/>
    <lineage>
        <taxon>Bacteria</taxon>
        <taxon>Bacillati</taxon>
        <taxon>Actinomycetota</taxon>
        <taxon>Actinomycetes</taxon>
        <taxon>Kitasatosporales</taxon>
        <taxon>Streptomycetaceae</taxon>
        <taxon>Streptomyces</taxon>
    </lineage>
</organism>
<feature type="compositionally biased region" description="Low complexity" evidence="5">
    <location>
        <begin position="54"/>
        <end position="67"/>
    </location>
</feature>